<keyword evidence="3" id="KW-1185">Reference proteome</keyword>
<proteinExistence type="predicted"/>
<comment type="caution">
    <text evidence="2">The sequence shown here is derived from an EMBL/GenBank/DDBJ whole genome shotgun (WGS) entry which is preliminary data.</text>
</comment>
<feature type="region of interest" description="Disordered" evidence="1">
    <location>
        <begin position="140"/>
        <end position="161"/>
    </location>
</feature>
<organism evidence="2 3">
    <name type="scientific">Riccia fluitans</name>
    <dbReference type="NCBI Taxonomy" id="41844"/>
    <lineage>
        <taxon>Eukaryota</taxon>
        <taxon>Viridiplantae</taxon>
        <taxon>Streptophyta</taxon>
        <taxon>Embryophyta</taxon>
        <taxon>Marchantiophyta</taxon>
        <taxon>Marchantiopsida</taxon>
        <taxon>Marchantiidae</taxon>
        <taxon>Marchantiales</taxon>
        <taxon>Ricciaceae</taxon>
        <taxon>Riccia</taxon>
    </lineage>
</organism>
<gene>
    <name evidence="2" type="ORF">R1flu_025044</name>
</gene>
<evidence type="ECO:0000256" key="1">
    <source>
        <dbReference type="SAM" id="MobiDB-lite"/>
    </source>
</evidence>
<accession>A0ABD1XWM2</accession>
<evidence type="ECO:0000313" key="3">
    <source>
        <dbReference type="Proteomes" id="UP001605036"/>
    </source>
</evidence>
<dbReference type="Proteomes" id="UP001605036">
    <property type="component" value="Unassembled WGS sequence"/>
</dbReference>
<protein>
    <submittedName>
        <fullName evidence="2">Uncharacterized protein</fullName>
    </submittedName>
</protein>
<name>A0ABD1XWM2_9MARC</name>
<dbReference type="EMBL" id="JBHFFA010000007">
    <property type="protein sequence ID" value="KAL2613352.1"/>
    <property type="molecule type" value="Genomic_DNA"/>
</dbReference>
<evidence type="ECO:0000313" key="2">
    <source>
        <dbReference type="EMBL" id="KAL2613352.1"/>
    </source>
</evidence>
<dbReference type="AlphaFoldDB" id="A0ABD1XWM2"/>
<sequence>MATHSRKDLKVKAKEEKIPHLMNKVAFPKYEYRGKPEAWTFDVWREVYNLPKASLGGYVMKVLKPVRPEHFQHNQLSFYHYAWLAIMDPIVPTLDWGYAVEKTVTRQVKTLGVCNKPTCLGPYLAHLYCHFHEMNNKKMEEPKKRKVLEQSVSDSETEAEE</sequence>
<reference evidence="2 3" key="1">
    <citation type="submission" date="2024-09" db="EMBL/GenBank/DDBJ databases">
        <title>Chromosome-scale assembly of Riccia fluitans.</title>
        <authorList>
            <person name="Paukszto L."/>
            <person name="Sawicki J."/>
            <person name="Karawczyk K."/>
            <person name="Piernik-Szablinska J."/>
            <person name="Szczecinska M."/>
            <person name="Mazdziarz M."/>
        </authorList>
    </citation>
    <scope>NUCLEOTIDE SEQUENCE [LARGE SCALE GENOMIC DNA]</scope>
    <source>
        <strain evidence="2">Rf_01</strain>
        <tissue evidence="2">Aerial parts of the thallus</tissue>
    </source>
</reference>